<dbReference type="Pfam" id="PF01479">
    <property type="entry name" value="S4"/>
    <property type="match status" value="1"/>
</dbReference>
<accession>B9Y5N7</accession>
<dbReference type="eggNOG" id="COG1188">
    <property type="taxonomic scope" value="Bacteria"/>
</dbReference>
<dbReference type="SUPFAM" id="SSF55174">
    <property type="entry name" value="Alpha-L RNA-binding motif"/>
    <property type="match status" value="1"/>
</dbReference>
<dbReference type="GO" id="GO:0019843">
    <property type="term" value="F:rRNA binding"/>
    <property type="evidence" value="ECO:0007669"/>
    <property type="project" value="UniProtKB-UniRule"/>
</dbReference>
<comment type="function">
    <text evidence="5">Key component of the ribosome quality control system (RQC), a ribosome-associated complex that mediates the extraction of incompletely synthesized nascent chains from stalled ribosomes and their subsequent degradation. RqcH recruits Ala-charged tRNA, and with RqcP directs the elongation of stalled nascent chains on 50S ribosomal subunits, leading to non-templated C-terminal alanine extensions (Ala tail). The Ala tail promotes nascent chain degradation. RqcP is associated with the translocation-like movement of the peptidyl-tRNA from the A-site into the P-site.</text>
</comment>
<evidence type="ECO:0000313" key="7">
    <source>
        <dbReference type="EMBL" id="EEF68695.1"/>
    </source>
</evidence>
<dbReference type="AlphaFoldDB" id="B9Y5N7"/>
<evidence type="ECO:0000313" key="8">
    <source>
        <dbReference type="Proteomes" id="UP000005950"/>
    </source>
</evidence>
<dbReference type="PROSITE" id="PS50889">
    <property type="entry name" value="S4"/>
    <property type="match status" value="1"/>
</dbReference>
<organism evidence="7 8">
    <name type="scientific">Holdemania filiformis DSM 12042</name>
    <dbReference type="NCBI Taxonomy" id="545696"/>
    <lineage>
        <taxon>Bacteria</taxon>
        <taxon>Bacillati</taxon>
        <taxon>Bacillota</taxon>
        <taxon>Erysipelotrichia</taxon>
        <taxon>Erysipelotrichales</taxon>
        <taxon>Erysipelotrichaceae</taxon>
        <taxon>Holdemania</taxon>
    </lineage>
</organism>
<evidence type="ECO:0000256" key="2">
    <source>
        <dbReference type="ARBA" id="ARBA00022730"/>
    </source>
</evidence>
<evidence type="ECO:0000259" key="6">
    <source>
        <dbReference type="SMART" id="SM00363"/>
    </source>
</evidence>
<evidence type="ECO:0000256" key="1">
    <source>
        <dbReference type="ARBA" id="ARBA00022555"/>
    </source>
</evidence>
<dbReference type="HOGENOM" id="CLU_101003_4_0_9"/>
<dbReference type="Gene3D" id="3.10.290.10">
    <property type="entry name" value="RNA-binding S4 domain"/>
    <property type="match status" value="1"/>
</dbReference>
<keyword evidence="1 5" id="KW-0820">tRNA-binding</keyword>
<dbReference type="EMBL" id="ACCF01000064">
    <property type="protein sequence ID" value="EEF68695.1"/>
    <property type="molecule type" value="Genomic_DNA"/>
</dbReference>
<dbReference type="STRING" id="545696.HOLDEFILI_01119"/>
<dbReference type="GO" id="GO:0072344">
    <property type="term" value="P:rescue of stalled ribosome"/>
    <property type="evidence" value="ECO:0007669"/>
    <property type="project" value="UniProtKB-UniRule"/>
</dbReference>
<dbReference type="GO" id="GO:0043023">
    <property type="term" value="F:ribosomal large subunit binding"/>
    <property type="evidence" value="ECO:0007669"/>
    <property type="project" value="UniProtKB-UniRule"/>
</dbReference>
<feature type="domain" description="RNA-binding S4" evidence="6">
    <location>
        <begin position="26"/>
        <end position="82"/>
    </location>
</feature>
<dbReference type="InterPro" id="IPR036986">
    <property type="entry name" value="S4_RNA-bd_sf"/>
</dbReference>
<comment type="similarity">
    <text evidence="5">Belongs to the RqcP family.</text>
</comment>
<reference evidence="7 8" key="1">
    <citation type="submission" date="2008-12" db="EMBL/GenBank/DDBJ databases">
        <authorList>
            <person name="Fulton L."/>
            <person name="Clifton S."/>
            <person name="Fulton B."/>
            <person name="Xu J."/>
            <person name="Minx P."/>
            <person name="Pepin K.H."/>
            <person name="Johnson M."/>
            <person name="Bhonagiri V."/>
            <person name="Nash W.E."/>
            <person name="Mardis E.R."/>
            <person name="Wilson R.K."/>
        </authorList>
    </citation>
    <scope>NUCLEOTIDE SEQUENCE [LARGE SCALE GENOMIC DNA]</scope>
    <source>
        <strain evidence="7 8">DSM 12042</strain>
    </source>
</reference>
<dbReference type="HAMAP" id="MF_00871">
    <property type="entry name" value="RqcP"/>
    <property type="match status" value="1"/>
</dbReference>
<dbReference type="SMART" id="SM00363">
    <property type="entry name" value="S4"/>
    <property type="match status" value="1"/>
</dbReference>
<dbReference type="Proteomes" id="UP000005950">
    <property type="component" value="Unassembled WGS sequence"/>
</dbReference>
<keyword evidence="4 5" id="KW-0648">Protein biosynthesis</keyword>
<dbReference type="GO" id="GO:0000049">
    <property type="term" value="F:tRNA binding"/>
    <property type="evidence" value="ECO:0007669"/>
    <property type="project" value="UniProtKB-UniRule"/>
</dbReference>
<keyword evidence="3 5" id="KW-0694">RNA-binding</keyword>
<keyword evidence="2 5" id="KW-0699">rRNA-binding</keyword>
<dbReference type="CDD" id="cd00165">
    <property type="entry name" value="S4"/>
    <property type="match status" value="1"/>
</dbReference>
<evidence type="ECO:0000256" key="5">
    <source>
        <dbReference type="HAMAP-Rule" id="MF_00871"/>
    </source>
</evidence>
<dbReference type="InterPro" id="IPR002942">
    <property type="entry name" value="S4_RNA-bd"/>
</dbReference>
<proteinExistence type="inferred from homology"/>
<comment type="subunit">
    <text evidence="5">Associates with stalled 50S ribosomal subunits. Binds to RqcH, 23S rRNA and the P-site tRNA. Does not require RqcH for association with 50S subunits.</text>
</comment>
<reference evidence="7 8" key="2">
    <citation type="submission" date="2009-02" db="EMBL/GenBank/DDBJ databases">
        <title>Draft genome sequence of Holdemania filiformis DSM 12042.</title>
        <authorList>
            <person name="Sudarsanam P."/>
            <person name="Ley R."/>
            <person name="Guruge J."/>
            <person name="Turnbaugh P.J."/>
            <person name="Mahowald M."/>
            <person name="Liep D."/>
            <person name="Gordon J."/>
        </authorList>
    </citation>
    <scope>NUCLEOTIDE SEQUENCE [LARGE SCALE GENOMIC DNA]</scope>
    <source>
        <strain evidence="7 8">DSM 12042</strain>
    </source>
</reference>
<gene>
    <name evidence="5" type="primary">rqcP</name>
    <name evidence="7" type="ORF">HOLDEFILI_01119</name>
</gene>
<name>B9Y5N7_9FIRM</name>
<dbReference type="InterPro" id="IPR025490">
    <property type="entry name" value="RqcP"/>
</dbReference>
<protein>
    <recommendedName>
        <fullName evidence="5">RQC P-site tRNA stabilizing factor</fullName>
        <shortName evidence="5">RqcP</shortName>
    </recommendedName>
    <alternativeName>
        <fullName evidence="5">Ribosome-associated protein quality control protein P</fullName>
    </alternativeName>
</protein>
<evidence type="ECO:0000256" key="3">
    <source>
        <dbReference type="ARBA" id="ARBA00022884"/>
    </source>
</evidence>
<sequence>MIGSESSPGLKYELNYGMIGNRGDEMRLDKYLKVARILKRRTVSKDLADHQRVLINGKVAKPASEVQVGDLITVIFGQRQLTVRVTETAQYTRKEDAASMYEVVEEKRVELE</sequence>
<comment type="caution">
    <text evidence="7">The sequence shown here is derived from an EMBL/GenBank/DDBJ whole genome shotgun (WGS) entry which is preliminary data.</text>
</comment>
<evidence type="ECO:0000256" key="4">
    <source>
        <dbReference type="ARBA" id="ARBA00022917"/>
    </source>
</evidence>